<dbReference type="RefSeq" id="WP_314514475.1">
    <property type="nucleotide sequence ID" value="NZ_JASJOU010000009.1"/>
</dbReference>
<protein>
    <recommendedName>
        <fullName evidence="4">Entericidin</fullName>
    </recommendedName>
</protein>
<reference evidence="2" key="1">
    <citation type="submission" date="2023-05" db="EMBL/GenBank/DDBJ databases">
        <authorList>
            <person name="Zhang X."/>
        </authorList>
    </citation>
    <scope>NUCLEOTIDE SEQUENCE</scope>
    <source>
        <strain evidence="2">BD1B2-1</strain>
    </source>
</reference>
<gene>
    <name evidence="2" type="ORF">QNI22_24425</name>
</gene>
<keyword evidence="1" id="KW-0732">Signal</keyword>
<evidence type="ECO:0000313" key="3">
    <source>
        <dbReference type="Proteomes" id="UP001232063"/>
    </source>
</evidence>
<dbReference type="PROSITE" id="PS51257">
    <property type="entry name" value="PROKAR_LIPOPROTEIN"/>
    <property type="match status" value="1"/>
</dbReference>
<dbReference type="EMBL" id="JASJOU010000009">
    <property type="protein sequence ID" value="MDJ1503831.1"/>
    <property type="molecule type" value="Genomic_DNA"/>
</dbReference>
<proteinExistence type="predicted"/>
<dbReference type="Proteomes" id="UP001232063">
    <property type="component" value="Unassembled WGS sequence"/>
</dbReference>
<accession>A0AAE3R4M0</accession>
<evidence type="ECO:0008006" key="4">
    <source>
        <dbReference type="Google" id="ProtNLM"/>
    </source>
</evidence>
<sequence length="64" mass="6396">MKNLFAIAAIVLGTVVFSACGGKTDTTESSDTTATTTEATVDTATTTDTAATTVDTAAHDTTAH</sequence>
<evidence type="ECO:0000313" key="2">
    <source>
        <dbReference type="EMBL" id="MDJ1503831.1"/>
    </source>
</evidence>
<keyword evidence="3" id="KW-1185">Reference proteome</keyword>
<comment type="caution">
    <text evidence="2">The sequence shown here is derived from an EMBL/GenBank/DDBJ whole genome shotgun (WGS) entry which is preliminary data.</text>
</comment>
<evidence type="ECO:0000256" key="1">
    <source>
        <dbReference type="SAM" id="SignalP"/>
    </source>
</evidence>
<name>A0AAE3R4M0_9BACT</name>
<dbReference type="AlphaFoldDB" id="A0AAE3R4M0"/>
<organism evidence="2 3">
    <name type="scientific">Xanthocytophaga agilis</name>
    <dbReference type="NCBI Taxonomy" id="3048010"/>
    <lineage>
        <taxon>Bacteria</taxon>
        <taxon>Pseudomonadati</taxon>
        <taxon>Bacteroidota</taxon>
        <taxon>Cytophagia</taxon>
        <taxon>Cytophagales</taxon>
        <taxon>Rhodocytophagaceae</taxon>
        <taxon>Xanthocytophaga</taxon>
    </lineage>
</organism>
<feature type="signal peptide" evidence="1">
    <location>
        <begin position="1"/>
        <end position="21"/>
    </location>
</feature>
<feature type="chain" id="PRO_5041908578" description="Entericidin" evidence="1">
    <location>
        <begin position="22"/>
        <end position="64"/>
    </location>
</feature>